<protein>
    <submittedName>
        <fullName evidence="7">Uncharacterized protein</fullName>
    </submittedName>
</protein>
<dbReference type="EMBL" id="CAJNOO010001554">
    <property type="protein sequence ID" value="CAF1169615.1"/>
    <property type="molecule type" value="Genomic_DNA"/>
</dbReference>
<dbReference type="Proteomes" id="UP000663823">
    <property type="component" value="Unassembled WGS sequence"/>
</dbReference>
<dbReference type="Proteomes" id="UP000663836">
    <property type="component" value="Unassembled WGS sequence"/>
</dbReference>
<evidence type="ECO:0000313" key="8">
    <source>
        <dbReference type="EMBL" id="CAF3904115.1"/>
    </source>
</evidence>
<evidence type="ECO:0000313" key="10">
    <source>
        <dbReference type="Proteomes" id="UP000663874"/>
    </source>
</evidence>
<dbReference type="Proteomes" id="UP000663889">
    <property type="component" value="Unassembled WGS sequence"/>
</dbReference>
<dbReference type="EMBL" id="CAJNOH010008488">
    <property type="protein sequence ID" value="CAF1480729.1"/>
    <property type="molecule type" value="Genomic_DNA"/>
</dbReference>
<sequence length="115" mass="13391">MLYEARLFRFIPVLEMTPDIYRITSKYLGPTRSLLFDRSQNYLGFNQTNHTATNQHWFVRLRDTGDYSIRPVDAPQFLLTSNRGTYKVTVELNEYFCAWCLIEDGDFIGPIAPAS</sequence>
<dbReference type="EMBL" id="CAJNOT010001002">
    <property type="protein sequence ID" value="CAF1126122.1"/>
    <property type="molecule type" value="Genomic_DNA"/>
</dbReference>
<comment type="caution">
    <text evidence="7">The sequence shown here is derived from an EMBL/GenBank/DDBJ whole genome shotgun (WGS) entry which is preliminary data.</text>
</comment>
<dbReference type="EMBL" id="CAJNOL010010181">
    <property type="protein sequence ID" value="CAF1648083.1"/>
    <property type="molecule type" value="Genomic_DNA"/>
</dbReference>
<organism evidence="7 10">
    <name type="scientific">Rotaria sordida</name>
    <dbReference type="NCBI Taxonomy" id="392033"/>
    <lineage>
        <taxon>Eukaryota</taxon>
        <taxon>Metazoa</taxon>
        <taxon>Spiralia</taxon>
        <taxon>Gnathifera</taxon>
        <taxon>Rotifera</taxon>
        <taxon>Eurotatoria</taxon>
        <taxon>Bdelloidea</taxon>
        <taxon>Philodinida</taxon>
        <taxon>Philodinidae</taxon>
        <taxon>Rotaria</taxon>
    </lineage>
</organism>
<dbReference type="EMBL" id="CAJOBD010001975">
    <property type="protein sequence ID" value="CAF3845399.1"/>
    <property type="molecule type" value="Genomic_DNA"/>
</dbReference>
<name>A0A819EH77_9BILA</name>
<evidence type="ECO:0000313" key="5">
    <source>
        <dbReference type="EMBL" id="CAF1648083.1"/>
    </source>
</evidence>
<reference evidence="7" key="1">
    <citation type="submission" date="2021-02" db="EMBL/GenBank/DDBJ databases">
        <authorList>
            <person name="Nowell W R."/>
        </authorList>
    </citation>
    <scope>NUCLEOTIDE SEQUENCE</scope>
</reference>
<dbReference type="Proteomes" id="UP000663870">
    <property type="component" value="Unassembled WGS sequence"/>
</dbReference>
<dbReference type="OrthoDB" id="10048871at2759"/>
<dbReference type="AlphaFoldDB" id="A0A819EH77"/>
<evidence type="ECO:0000313" key="9">
    <source>
        <dbReference type="Proteomes" id="UP000663870"/>
    </source>
</evidence>
<evidence type="ECO:0000313" key="7">
    <source>
        <dbReference type="EMBL" id="CAF3850569.1"/>
    </source>
</evidence>
<dbReference type="Proteomes" id="UP000663854">
    <property type="component" value="Unassembled WGS sequence"/>
</dbReference>
<accession>A0A819EH77</accession>
<dbReference type="EMBL" id="CAJNOU010001937">
    <property type="protein sequence ID" value="CAF1271631.1"/>
    <property type="molecule type" value="Genomic_DNA"/>
</dbReference>
<dbReference type="Proteomes" id="UP000663864">
    <property type="component" value="Unassembled WGS sequence"/>
</dbReference>
<proteinExistence type="predicted"/>
<evidence type="ECO:0000313" key="3">
    <source>
        <dbReference type="EMBL" id="CAF1271631.1"/>
    </source>
</evidence>
<dbReference type="Proteomes" id="UP000663874">
    <property type="component" value="Unassembled WGS sequence"/>
</dbReference>
<evidence type="ECO:0000313" key="1">
    <source>
        <dbReference type="EMBL" id="CAF1126122.1"/>
    </source>
</evidence>
<evidence type="ECO:0000313" key="4">
    <source>
        <dbReference type="EMBL" id="CAF1480729.1"/>
    </source>
</evidence>
<dbReference type="EMBL" id="CAJOAX010004396">
    <property type="protein sequence ID" value="CAF3904115.1"/>
    <property type="molecule type" value="Genomic_DNA"/>
</dbReference>
<evidence type="ECO:0000313" key="6">
    <source>
        <dbReference type="EMBL" id="CAF3845399.1"/>
    </source>
</evidence>
<dbReference type="Proteomes" id="UP000663882">
    <property type="component" value="Unassembled WGS sequence"/>
</dbReference>
<evidence type="ECO:0000313" key="2">
    <source>
        <dbReference type="EMBL" id="CAF1169615.1"/>
    </source>
</evidence>
<keyword evidence="9" id="KW-1185">Reference proteome</keyword>
<gene>
    <name evidence="7" type="ORF">FNK824_LOCUS17904</name>
    <name evidence="6" type="ORF">JBS370_LOCUS17915</name>
    <name evidence="5" type="ORF">JXQ802_LOCUS54176</name>
    <name evidence="8" type="ORF">OTI717_LOCUS23943</name>
    <name evidence="4" type="ORF">PYM288_LOCUS37746</name>
    <name evidence="2" type="ORF">RFH988_LOCUS22898</name>
    <name evidence="3" type="ORF">SEV965_LOCUS24782</name>
    <name evidence="1" type="ORF">ZHD862_LOCUS18894</name>
</gene>
<dbReference type="EMBL" id="CAJOBE010002914">
    <property type="protein sequence ID" value="CAF3850569.1"/>
    <property type="molecule type" value="Genomic_DNA"/>
</dbReference>